<evidence type="ECO:0008006" key="3">
    <source>
        <dbReference type="Google" id="ProtNLM"/>
    </source>
</evidence>
<dbReference type="STRING" id="159449.B4N89_07725"/>
<dbReference type="Gene3D" id="3.30.230.10">
    <property type="match status" value="1"/>
</dbReference>
<reference evidence="1 2" key="1">
    <citation type="submission" date="2017-03" db="EMBL/GenBank/DDBJ databases">
        <title>Draft genome sequence of Streptomyces scabrisporus NF3, endophyte isolated from Amphipterygium adstringens.</title>
        <authorList>
            <person name="Vazquez M."/>
            <person name="Ceapa C.D."/>
            <person name="Rodriguez Luna D."/>
            <person name="Sanchez Esquivel S."/>
        </authorList>
    </citation>
    <scope>NUCLEOTIDE SEQUENCE [LARGE SCALE GENOMIC DNA]</scope>
    <source>
        <strain evidence="1 2">NF3</strain>
    </source>
</reference>
<sequence length="296" mass="29622">MTRPHSGPPTAAALPTARGAAPVLRLVPFAFTQAFGRPPAGVWSAPYVLRRSGSRAGPGAAVALSWRVVVAAAPRADGRLRLGSIDRPDEGVEVDPRGDVGPVPEWARPVLAGITGAGGLDLLVHADLPECTGLSAAVPLACTAALIEAAFHDPEPGDAHRSRIRLTDPPLGAVALFARAGHVMVFGDGTGAPSHVPFDPAGLGLRFVLAVPRRAGGGPTTVSTTGPTAGPVGNALAAGAIEARPLPGADGSTIAVVPGAALAAVRRALVHTYTRAGEPAPRVLSAALGSPCARVA</sequence>
<dbReference type="InterPro" id="IPR020568">
    <property type="entry name" value="Ribosomal_Su5_D2-typ_SF"/>
</dbReference>
<proteinExistence type="predicted"/>
<dbReference type="SUPFAM" id="SSF54211">
    <property type="entry name" value="Ribosomal protein S5 domain 2-like"/>
    <property type="match status" value="1"/>
</dbReference>
<dbReference type="OrthoDB" id="4350357at2"/>
<dbReference type="InterPro" id="IPR014721">
    <property type="entry name" value="Ribsml_uS5_D2-typ_fold_subgr"/>
</dbReference>
<gene>
    <name evidence="1" type="ORF">B4N89_07725</name>
</gene>
<name>A0A1T3NW20_9ACTN</name>
<dbReference type="AlphaFoldDB" id="A0A1T3NW20"/>
<protein>
    <recommendedName>
        <fullName evidence="3">Galactokinase</fullName>
    </recommendedName>
</protein>
<accession>A0A1T3NW20</accession>
<organism evidence="1 2">
    <name type="scientific">Embleya scabrispora</name>
    <dbReference type="NCBI Taxonomy" id="159449"/>
    <lineage>
        <taxon>Bacteria</taxon>
        <taxon>Bacillati</taxon>
        <taxon>Actinomycetota</taxon>
        <taxon>Actinomycetes</taxon>
        <taxon>Kitasatosporales</taxon>
        <taxon>Streptomycetaceae</taxon>
        <taxon>Embleya</taxon>
    </lineage>
</organism>
<evidence type="ECO:0000313" key="1">
    <source>
        <dbReference type="EMBL" id="OPC80852.1"/>
    </source>
</evidence>
<dbReference type="Proteomes" id="UP000190037">
    <property type="component" value="Unassembled WGS sequence"/>
</dbReference>
<keyword evidence="2" id="KW-1185">Reference proteome</keyword>
<dbReference type="RefSeq" id="WP_078975143.1">
    <property type="nucleotide sequence ID" value="NZ_MWQN01000001.1"/>
</dbReference>
<evidence type="ECO:0000313" key="2">
    <source>
        <dbReference type="Proteomes" id="UP000190037"/>
    </source>
</evidence>
<dbReference type="EMBL" id="MWQN01000001">
    <property type="protein sequence ID" value="OPC80852.1"/>
    <property type="molecule type" value="Genomic_DNA"/>
</dbReference>
<comment type="caution">
    <text evidence="1">The sequence shown here is derived from an EMBL/GenBank/DDBJ whole genome shotgun (WGS) entry which is preliminary data.</text>
</comment>